<accession>A0A371HH71</accession>
<dbReference type="CDD" id="cd09272">
    <property type="entry name" value="RNase_HI_RT_Ty1"/>
    <property type="match status" value="1"/>
</dbReference>
<sequence>MLDCSSTQILVDCGVKLEKEGSDKTIDATFNRFDIAYGVGLISRFMDHPRLSHFFATKRILRYVKDTLDYGLLFSKHDKSVSDEIYGYYDSNWCGDKSDRKSTTKYVFIMCGAPILWRSKKQPVVALSSCEAEYIAASMAACHALWLENLMKEMKIRREEPMKILIEYTNRQ</sequence>
<dbReference type="Proteomes" id="UP000257109">
    <property type="component" value="Unassembled WGS sequence"/>
</dbReference>
<dbReference type="PANTHER" id="PTHR11439:SF515">
    <property type="entry name" value="GAG-POL POLYPROTEIN"/>
    <property type="match status" value="1"/>
</dbReference>
<proteinExistence type="predicted"/>
<dbReference type="OrthoDB" id="1412689at2759"/>
<protein>
    <recommendedName>
        <fullName evidence="3">Mitochondrial protein</fullName>
    </recommendedName>
</protein>
<evidence type="ECO:0000313" key="1">
    <source>
        <dbReference type="EMBL" id="RDY02135.1"/>
    </source>
</evidence>
<dbReference type="AlphaFoldDB" id="A0A371HH71"/>
<evidence type="ECO:0008006" key="3">
    <source>
        <dbReference type="Google" id="ProtNLM"/>
    </source>
</evidence>
<dbReference type="STRING" id="157652.A0A371HH71"/>
<keyword evidence="2" id="KW-1185">Reference proteome</keyword>
<feature type="non-terminal residue" evidence="1">
    <location>
        <position position="1"/>
    </location>
</feature>
<evidence type="ECO:0000313" key="2">
    <source>
        <dbReference type="Proteomes" id="UP000257109"/>
    </source>
</evidence>
<dbReference type="PANTHER" id="PTHR11439">
    <property type="entry name" value="GAG-POL-RELATED RETROTRANSPOSON"/>
    <property type="match status" value="1"/>
</dbReference>
<organism evidence="1 2">
    <name type="scientific">Mucuna pruriens</name>
    <name type="common">Velvet bean</name>
    <name type="synonym">Dolichos pruriens</name>
    <dbReference type="NCBI Taxonomy" id="157652"/>
    <lineage>
        <taxon>Eukaryota</taxon>
        <taxon>Viridiplantae</taxon>
        <taxon>Streptophyta</taxon>
        <taxon>Embryophyta</taxon>
        <taxon>Tracheophyta</taxon>
        <taxon>Spermatophyta</taxon>
        <taxon>Magnoliopsida</taxon>
        <taxon>eudicotyledons</taxon>
        <taxon>Gunneridae</taxon>
        <taxon>Pentapetalae</taxon>
        <taxon>rosids</taxon>
        <taxon>fabids</taxon>
        <taxon>Fabales</taxon>
        <taxon>Fabaceae</taxon>
        <taxon>Papilionoideae</taxon>
        <taxon>50 kb inversion clade</taxon>
        <taxon>NPAAA clade</taxon>
        <taxon>indigoferoid/millettioid clade</taxon>
        <taxon>Phaseoleae</taxon>
        <taxon>Mucuna</taxon>
    </lineage>
</organism>
<dbReference type="EMBL" id="QJKJ01002597">
    <property type="protein sequence ID" value="RDY02135.1"/>
    <property type="molecule type" value="Genomic_DNA"/>
</dbReference>
<comment type="caution">
    <text evidence="1">The sequence shown here is derived from an EMBL/GenBank/DDBJ whole genome shotgun (WGS) entry which is preliminary data.</text>
</comment>
<name>A0A371HH71_MUCPR</name>
<gene>
    <name evidence="1" type="ORF">CR513_14435</name>
</gene>
<reference evidence="1" key="1">
    <citation type="submission" date="2018-05" db="EMBL/GenBank/DDBJ databases">
        <title>Draft genome of Mucuna pruriens seed.</title>
        <authorList>
            <person name="Nnadi N.E."/>
            <person name="Vos R."/>
            <person name="Hasami M.H."/>
            <person name="Devisetty U.K."/>
            <person name="Aguiy J.C."/>
        </authorList>
    </citation>
    <scope>NUCLEOTIDE SEQUENCE [LARGE SCALE GENOMIC DNA]</scope>
    <source>
        <strain evidence="1">JCA_2017</strain>
    </source>
</reference>